<evidence type="ECO:0008006" key="5">
    <source>
        <dbReference type="Google" id="ProtNLM"/>
    </source>
</evidence>
<name>A0ABY8TRH7_TETOB</name>
<dbReference type="SUPFAM" id="SSF54495">
    <property type="entry name" value="UBC-like"/>
    <property type="match status" value="1"/>
</dbReference>
<evidence type="ECO:0000259" key="1">
    <source>
        <dbReference type="PROSITE" id="PS50053"/>
    </source>
</evidence>
<dbReference type="SMART" id="SM00212">
    <property type="entry name" value="UBCc"/>
    <property type="match status" value="1"/>
</dbReference>
<feature type="domain" description="UBC core" evidence="2">
    <location>
        <begin position="78"/>
        <end position="223"/>
    </location>
</feature>
<dbReference type="Proteomes" id="UP001244341">
    <property type="component" value="Chromosome 3b"/>
</dbReference>
<dbReference type="Gene3D" id="3.10.110.10">
    <property type="entry name" value="Ubiquitin Conjugating Enzyme"/>
    <property type="match status" value="1"/>
</dbReference>
<feature type="domain" description="Ubiquitin-like" evidence="1">
    <location>
        <begin position="2"/>
        <end position="77"/>
    </location>
</feature>
<keyword evidence="4" id="KW-1185">Reference proteome</keyword>
<accession>A0ABY8TRH7</accession>
<proteinExistence type="predicted"/>
<dbReference type="InterPro" id="IPR029071">
    <property type="entry name" value="Ubiquitin-like_domsf"/>
</dbReference>
<dbReference type="InterPro" id="IPR016135">
    <property type="entry name" value="UBQ-conjugating_enzyme/RWD"/>
</dbReference>
<dbReference type="PROSITE" id="PS50127">
    <property type="entry name" value="UBC_2"/>
    <property type="match status" value="1"/>
</dbReference>
<dbReference type="InterPro" id="IPR050113">
    <property type="entry name" value="Ub_conjugating_enzyme"/>
</dbReference>
<dbReference type="Pfam" id="PF00179">
    <property type="entry name" value="UQ_con"/>
    <property type="match status" value="1"/>
</dbReference>
<evidence type="ECO:0000313" key="4">
    <source>
        <dbReference type="Proteomes" id="UP001244341"/>
    </source>
</evidence>
<dbReference type="InterPro" id="IPR000626">
    <property type="entry name" value="Ubiquitin-like_dom"/>
</dbReference>
<dbReference type="PANTHER" id="PTHR24067">
    <property type="entry name" value="UBIQUITIN-CONJUGATING ENZYME E2"/>
    <property type="match status" value="1"/>
</dbReference>
<dbReference type="SUPFAM" id="SSF54236">
    <property type="entry name" value="Ubiquitin-like"/>
    <property type="match status" value="1"/>
</dbReference>
<dbReference type="EMBL" id="CP126210">
    <property type="protein sequence ID" value="WIA11607.1"/>
    <property type="molecule type" value="Genomic_DNA"/>
</dbReference>
<sequence>MKQLTVMTIEGQKSLINVDDDTTNRSLLQTVAHAINSPADALRIAYAGREIDCSNNSAFRPNDAVNVLHVVKRMQGGSPAAELARQMRRQMSHPIPGISVGPSEDDVLTWYVKLSGPAGTPYSGGWFDVELKFPSDFPRSMPTGRFLTPIWHPNVGSEGSICISQERDDGRACAVECVLAALLMLLATPNASSPLNKGCAKQYEYERDAYREKAAAMTRQHAMG</sequence>
<evidence type="ECO:0000313" key="3">
    <source>
        <dbReference type="EMBL" id="WIA11607.1"/>
    </source>
</evidence>
<evidence type="ECO:0000259" key="2">
    <source>
        <dbReference type="PROSITE" id="PS50127"/>
    </source>
</evidence>
<reference evidence="3 4" key="1">
    <citation type="submission" date="2023-05" db="EMBL/GenBank/DDBJ databases">
        <title>A 100% complete, gapless, phased diploid assembly of the Scenedesmus obliquus UTEX 3031 genome.</title>
        <authorList>
            <person name="Biondi T.C."/>
            <person name="Hanschen E.R."/>
            <person name="Kwon T."/>
            <person name="Eng W."/>
            <person name="Kruse C.P.S."/>
            <person name="Koehler S.I."/>
            <person name="Kunde Y."/>
            <person name="Gleasner C.D."/>
            <person name="You Mak K.T."/>
            <person name="Polle J."/>
            <person name="Hovde B.T."/>
            <person name="Starkenburg S.R."/>
        </authorList>
    </citation>
    <scope>NUCLEOTIDE SEQUENCE [LARGE SCALE GENOMIC DNA]</scope>
    <source>
        <strain evidence="3 4">DOE0152z</strain>
    </source>
</reference>
<dbReference type="PROSITE" id="PS50053">
    <property type="entry name" value="UBIQUITIN_2"/>
    <property type="match status" value="1"/>
</dbReference>
<organism evidence="3 4">
    <name type="scientific">Tetradesmus obliquus</name>
    <name type="common">Green alga</name>
    <name type="synonym">Acutodesmus obliquus</name>
    <dbReference type="NCBI Taxonomy" id="3088"/>
    <lineage>
        <taxon>Eukaryota</taxon>
        <taxon>Viridiplantae</taxon>
        <taxon>Chlorophyta</taxon>
        <taxon>core chlorophytes</taxon>
        <taxon>Chlorophyceae</taxon>
        <taxon>CS clade</taxon>
        <taxon>Sphaeropleales</taxon>
        <taxon>Scenedesmaceae</taxon>
        <taxon>Tetradesmus</taxon>
    </lineage>
</organism>
<dbReference type="InterPro" id="IPR000608">
    <property type="entry name" value="UBC"/>
</dbReference>
<gene>
    <name evidence="3" type="ORF">OEZ85_011712</name>
</gene>
<protein>
    <recommendedName>
        <fullName evidence="5">UBC core domain-containing protein</fullName>
    </recommendedName>
</protein>